<dbReference type="OMA" id="HRAQYIT"/>
<dbReference type="InterPro" id="IPR050386">
    <property type="entry name" value="Glycosyl_hydrolase_5"/>
</dbReference>
<evidence type="ECO:0000256" key="3">
    <source>
        <dbReference type="SAM" id="MobiDB-lite"/>
    </source>
</evidence>
<feature type="region of interest" description="Disordered" evidence="3">
    <location>
        <begin position="1"/>
        <end position="47"/>
    </location>
</feature>
<keyword evidence="2" id="KW-0326">Glycosidase</keyword>
<dbReference type="SUPFAM" id="SSF51445">
    <property type="entry name" value="(Trans)glycosidases"/>
    <property type="match status" value="1"/>
</dbReference>
<dbReference type="RefSeq" id="XP_001415751.1">
    <property type="nucleotide sequence ID" value="XM_001415714.1"/>
</dbReference>
<evidence type="ECO:0000256" key="1">
    <source>
        <dbReference type="ARBA" id="ARBA00022801"/>
    </source>
</evidence>
<dbReference type="GO" id="GO:0005576">
    <property type="term" value="C:extracellular region"/>
    <property type="evidence" value="ECO:0007669"/>
    <property type="project" value="TreeGrafter"/>
</dbReference>
<dbReference type="Gene3D" id="3.20.20.80">
    <property type="entry name" value="Glycosidases"/>
    <property type="match status" value="1"/>
</dbReference>
<feature type="compositionally biased region" description="Pro residues" evidence="3">
    <location>
        <begin position="703"/>
        <end position="725"/>
    </location>
</feature>
<feature type="region of interest" description="Disordered" evidence="3">
    <location>
        <begin position="648"/>
        <end position="770"/>
    </location>
</feature>
<proteinExistence type="predicted"/>
<dbReference type="GeneID" id="4999493"/>
<dbReference type="EMBL" id="CP000581">
    <property type="protein sequence ID" value="ABO94043.1"/>
    <property type="molecule type" value="Genomic_DNA"/>
</dbReference>
<reference evidence="4 5" key="1">
    <citation type="journal article" date="2007" name="Proc. Natl. Acad. Sci. U.S.A.">
        <title>The tiny eukaryote Ostreococcus provides genomic insights into the paradox of plankton speciation.</title>
        <authorList>
            <person name="Palenik B."/>
            <person name="Grimwood J."/>
            <person name="Aerts A."/>
            <person name="Rouze P."/>
            <person name="Salamov A."/>
            <person name="Putnam N."/>
            <person name="Dupont C."/>
            <person name="Jorgensen R."/>
            <person name="Derelle E."/>
            <person name="Rombauts S."/>
            <person name="Zhou K."/>
            <person name="Otillar R."/>
            <person name="Merchant S.S."/>
            <person name="Podell S."/>
            <person name="Gaasterland T."/>
            <person name="Napoli C."/>
            <person name="Gendler K."/>
            <person name="Manuell A."/>
            <person name="Tai V."/>
            <person name="Vallon O."/>
            <person name="Piganeau G."/>
            <person name="Jancek S."/>
            <person name="Heijde M."/>
            <person name="Jabbari K."/>
            <person name="Bowler C."/>
            <person name="Lohr M."/>
            <person name="Robbens S."/>
            <person name="Werner G."/>
            <person name="Dubchak I."/>
            <person name="Pazour G.J."/>
            <person name="Ren Q."/>
            <person name="Paulsen I."/>
            <person name="Delwiche C."/>
            <person name="Schmutz J."/>
            <person name="Rokhsar D."/>
            <person name="Van de Peer Y."/>
            <person name="Moreau H."/>
            <person name="Grigoriev I.V."/>
        </authorList>
    </citation>
    <scope>NUCLEOTIDE SEQUENCE [LARGE SCALE GENOMIC DNA]</scope>
    <source>
        <strain evidence="4 5">CCE9901</strain>
    </source>
</reference>
<evidence type="ECO:0000313" key="4">
    <source>
        <dbReference type="EMBL" id="ABO94043.1"/>
    </source>
</evidence>
<feature type="compositionally biased region" description="Low complexity" evidence="3">
    <location>
        <begin position="671"/>
        <end position="680"/>
    </location>
</feature>
<evidence type="ECO:0000313" key="5">
    <source>
        <dbReference type="Proteomes" id="UP000001568"/>
    </source>
</evidence>
<dbReference type="Gramene" id="ABO94043">
    <property type="protein sequence ID" value="ABO94043"/>
    <property type="gene ID" value="OSTLU_92070"/>
</dbReference>
<dbReference type="KEGG" id="olu:OSTLU_92070"/>
<name>A4RQL3_OSTLU</name>
<accession>A4RQL3</accession>
<feature type="compositionally biased region" description="Polar residues" evidence="3">
    <location>
        <begin position="758"/>
        <end position="770"/>
    </location>
</feature>
<keyword evidence="1" id="KW-0378">Hydrolase</keyword>
<feature type="region of interest" description="Disordered" evidence="3">
    <location>
        <begin position="581"/>
        <end position="606"/>
    </location>
</feature>
<sequence>MARHRGTRGGWNATTTEGGDGRERERASERDANAATRGEGEGEATGRASIAATLAGETASSMTSSYSAWEGEETKTHPSSTFDAGRSTGAALHGWLHLEEWFFAQGASHDVSADRRDENGVCFPPMFPDAASLGFTWSSEGDLVNKLVKHFGAKSAVTSFSAHRAQYITDEDLLEIASQGIEMVRLPLSWSIFARDPATVPRGGERILVDPVYPDRLFVNMAGADLDAVIERIRNAGLKVLIDLHSMPGGAAAGTYNGVFPHPPMMFARDDLSRTGLLIVRNMLNWFKSLPEDSRLAVHGITLLNEPGHNLPAQRSKVLRWLAKAVQTYKDEIVNDGVPDGERVPYLYVNLIETLDLNVADMAAWMRSQFTVKELESWAVLDVHHYFAWSYTGCMGGTNAGCAFSCDDKPSVVAQKVGERAGEWAGTFRAAAQTYGVQNLAVSEWSLATFSDSSRSCSNREVLDIMFEHQEQAYRGAGIQSFFWGWKMPHGGSHIKAWSLSDYLAGRSASERKQHALVPHGYSIEDTLELPQGASKEDAARLIRAYSQFPDKPAEDKDSPDTMKIQTKEMLKLLSAVAGQSTAAVGESDHARHRRSRGGPSAADATEDYLRASSKLKSIIDTDAYDDDDNDDDKEIIVVRHSHVSDVEKTPVGDPIRLDLPSPPPSPNVTAPADVALAAAQPSPSPEPVDDGSIDSLLDPAKDVPPPPPAPPPMPPPPPPMPPPKSVLRAQQRAAETLSDLSLTSGEGFSIPDDGFDESSSVSASTIDGF</sequence>
<protein>
    <submittedName>
        <fullName evidence="4">Uncharacterized protein</fullName>
    </submittedName>
</protein>
<dbReference type="AlphaFoldDB" id="A4RQL3"/>
<gene>
    <name evidence="4" type="ORF">OSTLU_92070</name>
</gene>
<dbReference type="Proteomes" id="UP000001568">
    <property type="component" value="Chromosome 1"/>
</dbReference>
<evidence type="ECO:0000256" key="2">
    <source>
        <dbReference type="ARBA" id="ARBA00023295"/>
    </source>
</evidence>
<dbReference type="PANTHER" id="PTHR31297:SF38">
    <property type="entry name" value="X8 DOMAIN-CONTAINING PROTEIN"/>
    <property type="match status" value="1"/>
</dbReference>
<dbReference type="GO" id="GO:0009251">
    <property type="term" value="P:glucan catabolic process"/>
    <property type="evidence" value="ECO:0007669"/>
    <property type="project" value="TreeGrafter"/>
</dbReference>
<feature type="compositionally biased region" description="Basic and acidic residues" evidence="3">
    <location>
        <begin position="19"/>
        <end position="32"/>
    </location>
</feature>
<dbReference type="GO" id="GO:0008422">
    <property type="term" value="F:beta-glucosidase activity"/>
    <property type="evidence" value="ECO:0007669"/>
    <property type="project" value="TreeGrafter"/>
</dbReference>
<dbReference type="OrthoDB" id="62120at2759"/>
<keyword evidence="5" id="KW-1185">Reference proteome</keyword>
<dbReference type="GO" id="GO:0009986">
    <property type="term" value="C:cell surface"/>
    <property type="evidence" value="ECO:0007669"/>
    <property type="project" value="TreeGrafter"/>
</dbReference>
<dbReference type="CAZy" id="GH5">
    <property type="family name" value="Glycoside Hydrolase Family 5"/>
</dbReference>
<dbReference type="InterPro" id="IPR017853">
    <property type="entry name" value="GH"/>
</dbReference>
<organism evidence="4 5">
    <name type="scientific">Ostreococcus lucimarinus (strain CCE9901)</name>
    <dbReference type="NCBI Taxonomy" id="436017"/>
    <lineage>
        <taxon>Eukaryota</taxon>
        <taxon>Viridiplantae</taxon>
        <taxon>Chlorophyta</taxon>
        <taxon>Mamiellophyceae</taxon>
        <taxon>Mamiellales</taxon>
        <taxon>Bathycoccaceae</taxon>
        <taxon>Ostreococcus</taxon>
    </lineage>
</organism>
<dbReference type="PANTHER" id="PTHR31297">
    <property type="entry name" value="GLUCAN ENDO-1,6-BETA-GLUCOSIDASE B"/>
    <property type="match status" value="1"/>
</dbReference>
<feature type="region of interest" description="Disordered" evidence="3">
    <location>
        <begin position="63"/>
        <end position="83"/>
    </location>
</feature>
<dbReference type="HOGENOM" id="CLU_363078_0_0_1"/>